<dbReference type="EMBL" id="GGEC01028075">
    <property type="protein sequence ID" value="MBX08559.1"/>
    <property type="molecule type" value="Transcribed_RNA"/>
</dbReference>
<protein>
    <submittedName>
        <fullName evidence="1">Uncharacterized protein</fullName>
    </submittedName>
</protein>
<reference evidence="1" key="1">
    <citation type="submission" date="2018-02" db="EMBL/GenBank/DDBJ databases">
        <title>Rhizophora mucronata_Transcriptome.</title>
        <authorList>
            <person name="Meera S.P."/>
            <person name="Sreeshan A."/>
            <person name="Augustine A."/>
        </authorList>
    </citation>
    <scope>NUCLEOTIDE SEQUENCE</scope>
    <source>
        <tissue evidence="1">Leaf</tissue>
    </source>
</reference>
<dbReference type="AlphaFoldDB" id="A0A2P2KS52"/>
<organism evidence="1">
    <name type="scientific">Rhizophora mucronata</name>
    <name type="common">Asiatic mangrove</name>
    <dbReference type="NCBI Taxonomy" id="61149"/>
    <lineage>
        <taxon>Eukaryota</taxon>
        <taxon>Viridiplantae</taxon>
        <taxon>Streptophyta</taxon>
        <taxon>Embryophyta</taxon>
        <taxon>Tracheophyta</taxon>
        <taxon>Spermatophyta</taxon>
        <taxon>Magnoliopsida</taxon>
        <taxon>eudicotyledons</taxon>
        <taxon>Gunneridae</taxon>
        <taxon>Pentapetalae</taxon>
        <taxon>rosids</taxon>
        <taxon>fabids</taxon>
        <taxon>Malpighiales</taxon>
        <taxon>Rhizophoraceae</taxon>
        <taxon>Rhizophora</taxon>
    </lineage>
</organism>
<accession>A0A2P2KS52</accession>
<evidence type="ECO:0000313" key="1">
    <source>
        <dbReference type="EMBL" id="MBX08559.1"/>
    </source>
</evidence>
<proteinExistence type="predicted"/>
<name>A0A2P2KS52_RHIMU</name>
<sequence length="42" mass="4623">MMVMAEASSGPFLVGSGEDDLTMDMETFFHILDESTDPLKVK</sequence>